<dbReference type="GeneTree" id="ENSGT00950000182977"/>
<evidence type="ECO:0000256" key="4">
    <source>
        <dbReference type="ARBA" id="ARBA00022525"/>
    </source>
</evidence>
<reference evidence="13" key="2">
    <citation type="submission" date="2025-08" db="UniProtKB">
        <authorList>
            <consortium name="Ensembl"/>
        </authorList>
    </citation>
    <scope>IDENTIFICATION</scope>
</reference>
<evidence type="ECO:0000256" key="8">
    <source>
        <dbReference type="ARBA" id="ARBA00023136"/>
    </source>
</evidence>
<keyword evidence="8" id="KW-0472">Membrane</keyword>
<dbReference type="Pfam" id="PF07686">
    <property type="entry name" value="V-set"/>
    <property type="match status" value="1"/>
</dbReference>
<dbReference type="CDD" id="cd05716">
    <property type="entry name" value="IgV_pIgR_like"/>
    <property type="match status" value="1"/>
</dbReference>
<keyword evidence="14" id="KW-1185">Reference proteome</keyword>
<proteinExistence type="predicted"/>
<evidence type="ECO:0000256" key="3">
    <source>
        <dbReference type="ARBA" id="ARBA00022475"/>
    </source>
</evidence>
<evidence type="ECO:0000256" key="9">
    <source>
        <dbReference type="ARBA" id="ARBA00023157"/>
    </source>
</evidence>
<keyword evidence="7" id="KW-1133">Transmembrane helix</keyword>
<evidence type="ECO:0000256" key="6">
    <source>
        <dbReference type="ARBA" id="ARBA00022729"/>
    </source>
</evidence>
<comment type="subcellular location">
    <subcellularLocation>
        <location evidence="1">Cell membrane</location>
        <topology evidence="1">Single-pass type I membrane protein</topology>
    </subcellularLocation>
    <subcellularLocation>
        <location evidence="2">Secreted</location>
    </subcellularLocation>
</comment>
<keyword evidence="11" id="KW-0393">Immunoglobulin domain</keyword>
<evidence type="ECO:0000256" key="10">
    <source>
        <dbReference type="ARBA" id="ARBA00023180"/>
    </source>
</evidence>
<keyword evidence="10" id="KW-0325">Glycoprotein</keyword>
<dbReference type="InterPro" id="IPR013783">
    <property type="entry name" value="Ig-like_fold"/>
</dbReference>
<protein>
    <recommendedName>
        <fullName evidence="12">Immunoglobulin domain-containing protein</fullName>
    </recommendedName>
</protein>
<keyword evidence="5" id="KW-0812">Transmembrane</keyword>
<evidence type="ECO:0000256" key="1">
    <source>
        <dbReference type="ARBA" id="ARBA00004251"/>
    </source>
</evidence>
<dbReference type="PANTHER" id="PTHR11860">
    <property type="entry name" value="POLYMERIC-IMMUNOGLOBULIN RECEPTOR"/>
    <property type="match status" value="1"/>
</dbReference>
<dbReference type="InterPro" id="IPR036179">
    <property type="entry name" value="Ig-like_dom_sf"/>
</dbReference>
<dbReference type="SUPFAM" id="SSF48726">
    <property type="entry name" value="Immunoglobulin"/>
    <property type="match status" value="1"/>
</dbReference>
<dbReference type="SMART" id="SM00409">
    <property type="entry name" value="IG"/>
    <property type="match status" value="1"/>
</dbReference>
<dbReference type="InParanoid" id="A0A803SPA8"/>
<name>A0A803SPA8_ANOCA</name>
<keyword evidence="6" id="KW-0732">Signal</keyword>
<dbReference type="InterPro" id="IPR003599">
    <property type="entry name" value="Ig_sub"/>
</dbReference>
<evidence type="ECO:0000313" key="14">
    <source>
        <dbReference type="Proteomes" id="UP000001646"/>
    </source>
</evidence>
<dbReference type="GO" id="GO:0005886">
    <property type="term" value="C:plasma membrane"/>
    <property type="evidence" value="ECO:0007669"/>
    <property type="project" value="UniProtKB-SubCell"/>
</dbReference>
<evidence type="ECO:0000256" key="11">
    <source>
        <dbReference type="ARBA" id="ARBA00023319"/>
    </source>
</evidence>
<evidence type="ECO:0000313" key="13">
    <source>
        <dbReference type="Ensembl" id="ENSACAP00000024798.1"/>
    </source>
</evidence>
<accession>A0A803SPA8</accession>
<dbReference type="Gene3D" id="2.60.40.10">
    <property type="entry name" value="Immunoglobulins"/>
    <property type="match status" value="1"/>
</dbReference>
<dbReference type="Proteomes" id="UP000001646">
    <property type="component" value="Unplaced"/>
</dbReference>
<organism evidence="13 14">
    <name type="scientific">Anolis carolinensis</name>
    <name type="common">Green anole</name>
    <name type="synonym">American chameleon</name>
    <dbReference type="NCBI Taxonomy" id="28377"/>
    <lineage>
        <taxon>Eukaryota</taxon>
        <taxon>Metazoa</taxon>
        <taxon>Chordata</taxon>
        <taxon>Craniata</taxon>
        <taxon>Vertebrata</taxon>
        <taxon>Euteleostomi</taxon>
        <taxon>Lepidosauria</taxon>
        <taxon>Squamata</taxon>
        <taxon>Bifurcata</taxon>
        <taxon>Unidentata</taxon>
        <taxon>Episquamata</taxon>
        <taxon>Toxicofera</taxon>
        <taxon>Iguania</taxon>
        <taxon>Dactyloidae</taxon>
        <taxon>Anolis</taxon>
    </lineage>
</organism>
<keyword evidence="4" id="KW-0964">Secreted</keyword>
<reference evidence="13" key="3">
    <citation type="submission" date="2025-09" db="UniProtKB">
        <authorList>
            <consortium name="Ensembl"/>
        </authorList>
    </citation>
    <scope>IDENTIFICATION</scope>
</reference>
<evidence type="ECO:0000256" key="7">
    <source>
        <dbReference type="ARBA" id="ARBA00022989"/>
    </source>
</evidence>
<dbReference type="GO" id="GO:0005576">
    <property type="term" value="C:extracellular region"/>
    <property type="evidence" value="ECO:0007669"/>
    <property type="project" value="UniProtKB-SubCell"/>
</dbReference>
<keyword evidence="9" id="KW-1015">Disulfide bond</keyword>
<keyword evidence="3" id="KW-1003">Cell membrane</keyword>
<evidence type="ECO:0000256" key="5">
    <source>
        <dbReference type="ARBA" id="ARBA00022692"/>
    </source>
</evidence>
<dbReference type="InterPro" id="IPR013106">
    <property type="entry name" value="Ig_V-set"/>
</dbReference>
<reference evidence="13" key="1">
    <citation type="submission" date="2009-12" db="EMBL/GenBank/DDBJ databases">
        <title>The Genome Sequence of Anolis carolinensis (Green Anole Lizard).</title>
        <authorList>
            <consortium name="The Genome Sequencing Platform"/>
            <person name="Di Palma F."/>
            <person name="Alfoldi J."/>
            <person name="Heiman D."/>
            <person name="Young S."/>
            <person name="Grabherr M."/>
            <person name="Johnson J."/>
            <person name="Lander E.S."/>
            <person name="Lindblad-Toh K."/>
        </authorList>
    </citation>
    <scope>NUCLEOTIDE SEQUENCE [LARGE SCALE GENOMIC DNA]</scope>
    <source>
        <strain evidence="13">JBL SC #1</strain>
    </source>
</reference>
<dbReference type="AlphaFoldDB" id="A0A803SPA8"/>
<dbReference type="InterPro" id="IPR050671">
    <property type="entry name" value="CD300_family_receptors"/>
</dbReference>
<dbReference type="PANTHER" id="PTHR11860:SF82">
    <property type="entry name" value="POLYMERIC IMMUNOGLOBULIN RECEPTOR"/>
    <property type="match status" value="1"/>
</dbReference>
<feature type="domain" description="Immunoglobulin" evidence="12">
    <location>
        <begin position="18"/>
        <end position="120"/>
    </location>
</feature>
<sequence length="125" mass="13914">MDLWNLQISTLTFPIFGPKQVTGLVGGSVTVKCFYPRTSVNRHSRKYWCKESTQHCSTIISSNGYVARGFEGRTSIIDYPENGLFTIEISNLVRRDMGPYKCGVGLNDKGLSFRVKLDVSAGTNI</sequence>
<evidence type="ECO:0000259" key="12">
    <source>
        <dbReference type="SMART" id="SM00409"/>
    </source>
</evidence>
<dbReference type="Ensembl" id="ENSACAT00000058827.1">
    <property type="protein sequence ID" value="ENSACAP00000024798.1"/>
    <property type="gene ID" value="ENSACAG00000035144.1"/>
</dbReference>
<evidence type="ECO:0000256" key="2">
    <source>
        <dbReference type="ARBA" id="ARBA00004613"/>
    </source>
</evidence>